<dbReference type="Proteomes" id="UP000001940">
    <property type="component" value="Chromosome I"/>
</dbReference>
<dbReference type="OrthoDB" id="2274644at2759"/>
<evidence type="ECO:0000259" key="6">
    <source>
        <dbReference type="Pfam" id="PF03828"/>
    </source>
</evidence>
<gene>
    <name evidence="8 10" type="primary">pup-3</name>
    <name evidence="8" type="ORF">CELE_F59A3.9</name>
    <name evidence="10" type="ORF">F59A3.9</name>
</gene>
<evidence type="ECO:0000256" key="4">
    <source>
        <dbReference type="ARBA" id="ARBA00022723"/>
    </source>
</evidence>
<dbReference type="HOGENOM" id="CLU_047881_0_0_1"/>
<keyword evidence="9" id="KW-1185">Reference proteome</keyword>
<evidence type="ECO:0000313" key="9">
    <source>
        <dbReference type="Proteomes" id="UP000001940"/>
    </source>
</evidence>
<dbReference type="CTD" id="172207"/>
<evidence type="ECO:0000313" key="10">
    <source>
        <dbReference type="WormBase" id="F59A3.9"/>
    </source>
</evidence>
<dbReference type="RefSeq" id="NP_491621.1">
    <property type="nucleotide sequence ID" value="NM_059220.5"/>
</dbReference>
<dbReference type="CDD" id="cd05402">
    <property type="entry name" value="NT_PAP_TUTase"/>
    <property type="match status" value="1"/>
</dbReference>
<proteinExistence type="predicted"/>
<dbReference type="UCSC" id="F59A3.9">
    <property type="organism name" value="c. elegans"/>
</dbReference>
<evidence type="ECO:0000256" key="2">
    <source>
        <dbReference type="ARBA" id="ARBA00001946"/>
    </source>
</evidence>
<feature type="domain" description="PAP-associated" evidence="6">
    <location>
        <begin position="288"/>
        <end position="345"/>
    </location>
</feature>
<dbReference type="PhylomeDB" id="P91361"/>
<dbReference type="STRING" id="6239.F59A3.9.1"/>
<dbReference type="EMBL" id="BX284601">
    <property type="protein sequence ID" value="CCD63902.1"/>
    <property type="molecule type" value="Genomic_DNA"/>
</dbReference>
<dbReference type="InterPro" id="IPR043519">
    <property type="entry name" value="NT_sf"/>
</dbReference>
<accession>P91361</accession>
<dbReference type="InterPro" id="IPR002058">
    <property type="entry name" value="PAP_assoc"/>
</dbReference>
<dbReference type="GO" id="GO:0046872">
    <property type="term" value="F:metal ion binding"/>
    <property type="evidence" value="ECO:0007669"/>
    <property type="project" value="UniProtKB-KW"/>
</dbReference>
<evidence type="ECO:0000256" key="5">
    <source>
        <dbReference type="ARBA" id="ARBA00022842"/>
    </source>
</evidence>
<dbReference type="GO" id="GO:1990817">
    <property type="term" value="F:poly(A) RNA polymerase activity"/>
    <property type="evidence" value="ECO:0000318"/>
    <property type="project" value="GO_Central"/>
</dbReference>
<protein>
    <submittedName>
        <fullName evidence="8">PAP-associated domain-containing protein</fullName>
    </submittedName>
</protein>
<evidence type="ECO:0000256" key="3">
    <source>
        <dbReference type="ARBA" id="ARBA00022679"/>
    </source>
</evidence>
<evidence type="ECO:0000259" key="7">
    <source>
        <dbReference type="Pfam" id="PF22600"/>
    </source>
</evidence>
<comment type="cofactor">
    <cofactor evidence="1">
        <name>Mn(2+)</name>
        <dbReference type="ChEBI" id="CHEBI:29035"/>
    </cofactor>
</comment>
<organism evidence="8 9">
    <name type="scientific">Caenorhabditis elegans</name>
    <dbReference type="NCBI Taxonomy" id="6239"/>
    <lineage>
        <taxon>Eukaryota</taxon>
        <taxon>Metazoa</taxon>
        <taxon>Ecdysozoa</taxon>
        <taxon>Nematoda</taxon>
        <taxon>Chromadorea</taxon>
        <taxon>Rhabditida</taxon>
        <taxon>Rhabditina</taxon>
        <taxon>Rhabditomorpha</taxon>
        <taxon>Rhabditoidea</taxon>
        <taxon>Rhabditidae</taxon>
        <taxon>Peloderinae</taxon>
        <taxon>Caenorhabditis</taxon>
    </lineage>
</organism>
<sequence length="482" mass="55895">MAPRTYASVLTTPRGPAPLALYCPEAPECPKLEAISNLSFQQITQQAGTSNDQGFEFENTYVEHRINQEIESFVDTHHQEPLRKAAAQFRAVMKQEYPDSTCFITGSYPAGVDIFSSDIDFTVKVPTLEGANPFLKLMQLRKELSCYYTIFSKAYVQKGNIPVLQLMHAETKVSIDVTIDNDTSKRNTQLLAFYSQLDTRFPLLCKAMKAWAASCGVEGASRGRLNSFSLCLMLIHYLQTVQVLLNIQEIFPELNGDIVVEDDNYMKRDLKIEILEKGAFDFNQNTSSLAVLFIGFMKYYSEFNFKWNWISIKHGNVLKKKWSKTRVPKNGMPKDCRFIVVADPLLEIPRNCAGTVRQQNYMERIQLEFREEYERILKRKTIFNLYQCNWSRKLRKEGMERDLQIMILQDELRKLRIANLPTEEEVPWGTVVDFTSPRTFSPTNQHPKVFWCSEQTTENQRRDNLWPELLRTNPYAIFENLI</sequence>
<dbReference type="SMR" id="P91361"/>
<comment type="cofactor">
    <cofactor evidence="2">
        <name>Mg(2+)</name>
        <dbReference type="ChEBI" id="CHEBI:18420"/>
    </cofactor>
</comment>
<dbReference type="PANTHER" id="PTHR12271:SF129">
    <property type="entry name" value="PAP-ASSOCIATED DOMAIN-CONTAINING PROTEIN"/>
    <property type="match status" value="1"/>
</dbReference>
<dbReference type="KEGG" id="cel:CELE_F59A3.9"/>
<keyword evidence="3" id="KW-0808">Transferase</keyword>
<dbReference type="PANTHER" id="PTHR12271">
    <property type="entry name" value="POLY A POLYMERASE CID PAP -RELATED"/>
    <property type="match status" value="1"/>
</dbReference>
<dbReference type="AGR" id="WB:WBGene00019082"/>
<dbReference type="PaxDb" id="6239-F59A3.9"/>
<evidence type="ECO:0000256" key="1">
    <source>
        <dbReference type="ARBA" id="ARBA00001936"/>
    </source>
</evidence>
<dbReference type="GeneID" id="172207"/>
<keyword evidence="5" id="KW-0460">Magnesium</keyword>
<reference evidence="8 9" key="1">
    <citation type="journal article" date="1998" name="Science">
        <title>Genome sequence of the nematode C. elegans: a platform for investigating biology.</title>
        <authorList>
            <consortium name="The C. elegans sequencing consortium"/>
            <person name="Sulson J.E."/>
            <person name="Waterston R."/>
        </authorList>
    </citation>
    <scope>NUCLEOTIDE SEQUENCE [LARGE SCALE GENOMIC DNA]</scope>
    <source>
        <strain evidence="8 9">Bristol N2</strain>
    </source>
</reference>
<dbReference type="SUPFAM" id="SSF81631">
    <property type="entry name" value="PAP/OAS1 substrate-binding domain"/>
    <property type="match status" value="1"/>
</dbReference>
<dbReference type="Gene3D" id="3.30.460.10">
    <property type="entry name" value="Beta Polymerase, domain 2"/>
    <property type="match status" value="1"/>
</dbReference>
<name>P91361_CAEEL</name>
<keyword evidence="4" id="KW-0479">Metal-binding</keyword>
<dbReference type="AlphaFoldDB" id="P91361"/>
<dbReference type="Gene3D" id="1.10.1410.10">
    <property type="match status" value="1"/>
</dbReference>
<dbReference type="FunCoup" id="P91361">
    <property type="interactions" value="5"/>
</dbReference>
<dbReference type="Pfam" id="PF22600">
    <property type="entry name" value="MTPAP-like_central"/>
    <property type="match status" value="1"/>
</dbReference>
<dbReference type="Pfam" id="PF03828">
    <property type="entry name" value="PAP_assoc"/>
    <property type="match status" value="1"/>
</dbReference>
<dbReference type="InterPro" id="IPR054708">
    <property type="entry name" value="MTPAP-like_central"/>
</dbReference>
<dbReference type="WormBase" id="F59A3.9">
    <property type="protein sequence ID" value="CE11432"/>
    <property type="gene ID" value="WBGene00019082"/>
    <property type="gene designation" value="pup-3"/>
</dbReference>
<dbReference type="InParanoid" id="P91361"/>
<dbReference type="GO" id="GO:0031123">
    <property type="term" value="P:RNA 3'-end processing"/>
    <property type="evidence" value="ECO:0000318"/>
    <property type="project" value="GO_Central"/>
</dbReference>
<feature type="domain" description="Poly(A) RNA polymerase mitochondrial-like central palm" evidence="7">
    <location>
        <begin position="83"/>
        <end position="196"/>
    </location>
</feature>
<dbReference type="PIR" id="T29912">
    <property type="entry name" value="T29912"/>
</dbReference>
<dbReference type="Bgee" id="WBGene00019082">
    <property type="expression patterns" value="Expressed in embryo and 4 other cell types or tissues"/>
</dbReference>
<evidence type="ECO:0000313" key="8">
    <source>
        <dbReference type="EMBL" id="CCD63902.1"/>
    </source>
</evidence>
<dbReference type="OMA" id="QIHEWEK"/>
<dbReference type="eggNOG" id="KOG2277">
    <property type="taxonomic scope" value="Eukaryota"/>
</dbReference>
<dbReference type="DNASU" id="172207"/>
<dbReference type="SUPFAM" id="SSF81301">
    <property type="entry name" value="Nucleotidyltransferase"/>
    <property type="match status" value="1"/>
</dbReference>